<dbReference type="PATRIC" id="fig|1291052.5.peg.577"/>
<dbReference type="AlphaFoldDB" id="A0A0R1ZQY2"/>
<evidence type="ECO:0000313" key="1">
    <source>
        <dbReference type="EMBL" id="KRM54347.1"/>
    </source>
</evidence>
<dbReference type="RefSeq" id="WP_056976362.1">
    <property type="nucleotide sequence ID" value="NZ_AYYO01000056.1"/>
</dbReference>
<gene>
    <name evidence="1" type="ORF">FC18_GL000566</name>
</gene>
<dbReference type="OrthoDB" id="2174552at2"/>
<organism evidence="1 2">
    <name type="scientific">Lacticaseibacillus sharpeae JCM 1186 = DSM 20505</name>
    <dbReference type="NCBI Taxonomy" id="1291052"/>
    <lineage>
        <taxon>Bacteria</taxon>
        <taxon>Bacillati</taxon>
        <taxon>Bacillota</taxon>
        <taxon>Bacilli</taxon>
        <taxon>Lactobacillales</taxon>
        <taxon>Lactobacillaceae</taxon>
        <taxon>Lacticaseibacillus</taxon>
    </lineage>
</organism>
<sequence length="486" mass="55561">MRIADTLLTDNDRRKLDLFVFLREMPTSAREYALERRIPYSTALRLYKELRTDVKSLCPDATKRELDELTPLTINDYRRFLYSSSVTGQLIDQGFTHDVPSMADFAKAQHISVITLKRRIAPYISELERHNIWFDGGKLTLSVSEPVTESIQYSFFKTTEISIPQKMTPAELTVLEQIASFYEKSDLLQQDHAVQADRRIIISIWIVRLRNLPNVLNNQDQIGREHALVHPHAELDPISQAVQSTGLWSGTVSQLHHAIKQLDYLVCYMPYQVQYLSAAGHKKFMQQVGIGAPKMPKMLRPIKRGDAIEPKIARIYFRIASIAVFMNIFGVVPFFDGGFIKLENYAPESAQLTALVSEVLPTELLNKLSSRNVAMLVQYAHKHLGMLMMQGWRTTVYMSDEFTPLEHDVMSNWFWGLIDIKPQSAIGPDSVPGSFLIYQHHCDDTEALMTKYHLEGMQWISELPAAVNAGRLCKKLRIDQQSIFSV</sequence>
<accession>A0A0R1ZQY2</accession>
<evidence type="ECO:0008006" key="3">
    <source>
        <dbReference type="Google" id="ProtNLM"/>
    </source>
</evidence>
<protein>
    <recommendedName>
        <fullName evidence="3">Mga helix-turn-helix domain-containing protein</fullName>
    </recommendedName>
</protein>
<reference evidence="1 2" key="1">
    <citation type="journal article" date="2015" name="Genome Announc.">
        <title>Expanding the biotechnology potential of lactobacilli through comparative genomics of 213 strains and associated genera.</title>
        <authorList>
            <person name="Sun Z."/>
            <person name="Harris H.M."/>
            <person name="McCann A."/>
            <person name="Guo C."/>
            <person name="Argimon S."/>
            <person name="Zhang W."/>
            <person name="Yang X."/>
            <person name="Jeffery I.B."/>
            <person name="Cooney J.C."/>
            <person name="Kagawa T.F."/>
            <person name="Liu W."/>
            <person name="Song Y."/>
            <person name="Salvetti E."/>
            <person name="Wrobel A."/>
            <person name="Rasinkangas P."/>
            <person name="Parkhill J."/>
            <person name="Rea M.C."/>
            <person name="O'Sullivan O."/>
            <person name="Ritari J."/>
            <person name="Douillard F.P."/>
            <person name="Paul Ross R."/>
            <person name="Yang R."/>
            <person name="Briner A.E."/>
            <person name="Felis G.E."/>
            <person name="de Vos W.M."/>
            <person name="Barrangou R."/>
            <person name="Klaenhammer T.R."/>
            <person name="Caufield P.W."/>
            <person name="Cui Y."/>
            <person name="Zhang H."/>
            <person name="O'Toole P.W."/>
        </authorList>
    </citation>
    <scope>NUCLEOTIDE SEQUENCE [LARGE SCALE GENOMIC DNA]</scope>
    <source>
        <strain evidence="1 2">DSM 20505</strain>
    </source>
</reference>
<dbReference type="EMBL" id="AYYO01000056">
    <property type="protein sequence ID" value="KRM54347.1"/>
    <property type="molecule type" value="Genomic_DNA"/>
</dbReference>
<name>A0A0R1ZQY2_9LACO</name>
<proteinExistence type="predicted"/>
<comment type="caution">
    <text evidence="1">The sequence shown here is derived from an EMBL/GenBank/DDBJ whole genome shotgun (WGS) entry which is preliminary data.</text>
</comment>
<dbReference type="STRING" id="1291052.FC18_GL000566"/>
<evidence type="ECO:0000313" key="2">
    <source>
        <dbReference type="Proteomes" id="UP000051679"/>
    </source>
</evidence>
<dbReference type="Proteomes" id="UP000051679">
    <property type="component" value="Unassembled WGS sequence"/>
</dbReference>
<keyword evidence="2" id="KW-1185">Reference proteome</keyword>